<comment type="similarity">
    <text evidence="7">Belongs to the ustYa family.</text>
</comment>
<dbReference type="AlphaFoldDB" id="A0AAE0MEH8"/>
<dbReference type="PANTHER" id="PTHR33365">
    <property type="entry name" value="YALI0B05434P"/>
    <property type="match status" value="1"/>
</dbReference>
<comment type="subcellular location">
    <subcellularLocation>
        <location evidence="1">Membrane</location>
        <topology evidence="1">Single-pass membrane protein</topology>
    </subcellularLocation>
</comment>
<proteinExistence type="inferred from homology"/>
<evidence type="ECO:0000256" key="1">
    <source>
        <dbReference type="ARBA" id="ARBA00004167"/>
    </source>
</evidence>
<keyword evidence="6" id="KW-0325">Glycoprotein</keyword>
<evidence type="ECO:0000256" key="6">
    <source>
        <dbReference type="ARBA" id="ARBA00023180"/>
    </source>
</evidence>
<name>A0AAE0MEH8_9PEZI</name>
<gene>
    <name evidence="9" type="ORF">B0H66DRAFT_634462</name>
</gene>
<keyword evidence="5 8" id="KW-0472">Membrane</keyword>
<keyword evidence="10" id="KW-1185">Reference proteome</keyword>
<dbReference type="GO" id="GO:0043386">
    <property type="term" value="P:mycotoxin biosynthetic process"/>
    <property type="evidence" value="ECO:0007669"/>
    <property type="project" value="InterPro"/>
</dbReference>
<organism evidence="9 10">
    <name type="scientific">Apodospora peruviana</name>
    <dbReference type="NCBI Taxonomy" id="516989"/>
    <lineage>
        <taxon>Eukaryota</taxon>
        <taxon>Fungi</taxon>
        <taxon>Dikarya</taxon>
        <taxon>Ascomycota</taxon>
        <taxon>Pezizomycotina</taxon>
        <taxon>Sordariomycetes</taxon>
        <taxon>Sordariomycetidae</taxon>
        <taxon>Sordariales</taxon>
        <taxon>Lasiosphaeriaceae</taxon>
        <taxon>Apodospora</taxon>
    </lineage>
</organism>
<reference evidence="9" key="2">
    <citation type="submission" date="2023-06" db="EMBL/GenBank/DDBJ databases">
        <authorList>
            <consortium name="Lawrence Berkeley National Laboratory"/>
            <person name="Haridas S."/>
            <person name="Hensen N."/>
            <person name="Bonometti L."/>
            <person name="Westerberg I."/>
            <person name="Brannstrom I.O."/>
            <person name="Guillou S."/>
            <person name="Cros-Aarteil S."/>
            <person name="Calhoun S."/>
            <person name="Kuo A."/>
            <person name="Mondo S."/>
            <person name="Pangilinan J."/>
            <person name="Riley R."/>
            <person name="Labutti K."/>
            <person name="Andreopoulos B."/>
            <person name="Lipzen A."/>
            <person name="Chen C."/>
            <person name="Yanf M."/>
            <person name="Daum C."/>
            <person name="Ng V."/>
            <person name="Clum A."/>
            <person name="Steindorff A."/>
            <person name="Ohm R."/>
            <person name="Martin F."/>
            <person name="Silar P."/>
            <person name="Natvig D."/>
            <person name="Lalanne C."/>
            <person name="Gautier V."/>
            <person name="Ament-Velasquez S.L."/>
            <person name="Kruys A."/>
            <person name="Hutchinson M.I."/>
            <person name="Powell A.J."/>
            <person name="Barry K."/>
            <person name="Miller A.N."/>
            <person name="Grigoriev I.V."/>
            <person name="Debuchy R."/>
            <person name="Gladieux P."/>
            <person name="Thoren M.H."/>
            <person name="Johannesson H."/>
        </authorList>
    </citation>
    <scope>NUCLEOTIDE SEQUENCE</scope>
    <source>
        <strain evidence="9">CBS 118394</strain>
    </source>
</reference>
<feature type="transmembrane region" description="Helical" evidence="8">
    <location>
        <begin position="56"/>
        <end position="78"/>
    </location>
</feature>
<evidence type="ECO:0000256" key="2">
    <source>
        <dbReference type="ARBA" id="ARBA00022692"/>
    </source>
</evidence>
<comment type="caution">
    <text evidence="9">The sequence shown here is derived from an EMBL/GenBank/DDBJ whole genome shotgun (WGS) entry which is preliminary data.</text>
</comment>
<evidence type="ECO:0000313" key="9">
    <source>
        <dbReference type="EMBL" id="KAK3329255.1"/>
    </source>
</evidence>
<accession>A0AAE0MEH8</accession>
<evidence type="ECO:0000256" key="5">
    <source>
        <dbReference type="ARBA" id="ARBA00023136"/>
    </source>
</evidence>
<dbReference type="EMBL" id="JAUEDM010000001">
    <property type="protein sequence ID" value="KAK3329255.1"/>
    <property type="molecule type" value="Genomic_DNA"/>
</dbReference>
<dbReference type="PANTHER" id="PTHR33365:SF12">
    <property type="entry name" value="TAT PATHWAY SIGNAL SEQUENCE"/>
    <property type="match status" value="1"/>
</dbReference>
<protein>
    <submittedName>
        <fullName evidence="9">Uncharacterized protein</fullName>
    </submittedName>
</protein>
<keyword evidence="4" id="KW-0843">Virulence</keyword>
<dbReference type="Pfam" id="PF11807">
    <property type="entry name" value="UstYa"/>
    <property type="match status" value="1"/>
</dbReference>
<keyword evidence="3 8" id="KW-1133">Transmembrane helix</keyword>
<dbReference type="GO" id="GO:0016020">
    <property type="term" value="C:membrane"/>
    <property type="evidence" value="ECO:0007669"/>
    <property type="project" value="UniProtKB-SubCell"/>
</dbReference>
<evidence type="ECO:0000256" key="3">
    <source>
        <dbReference type="ARBA" id="ARBA00022989"/>
    </source>
</evidence>
<reference evidence="9" key="1">
    <citation type="journal article" date="2023" name="Mol. Phylogenet. Evol.">
        <title>Genome-scale phylogeny and comparative genomics of the fungal order Sordariales.</title>
        <authorList>
            <person name="Hensen N."/>
            <person name="Bonometti L."/>
            <person name="Westerberg I."/>
            <person name="Brannstrom I.O."/>
            <person name="Guillou S."/>
            <person name="Cros-Aarteil S."/>
            <person name="Calhoun S."/>
            <person name="Haridas S."/>
            <person name="Kuo A."/>
            <person name="Mondo S."/>
            <person name="Pangilinan J."/>
            <person name="Riley R."/>
            <person name="LaButti K."/>
            <person name="Andreopoulos B."/>
            <person name="Lipzen A."/>
            <person name="Chen C."/>
            <person name="Yan M."/>
            <person name="Daum C."/>
            <person name="Ng V."/>
            <person name="Clum A."/>
            <person name="Steindorff A."/>
            <person name="Ohm R.A."/>
            <person name="Martin F."/>
            <person name="Silar P."/>
            <person name="Natvig D.O."/>
            <person name="Lalanne C."/>
            <person name="Gautier V."/>
            <person name="Ament-Velasquez S.L."/>
            <person name="Kruys A."/>
            <person name="Hutchinson M.I."/>
            <person name="Powell A.J."/>
            <person name="Barry K."/>
            <person name="Miller A.N."/>
            <person name="Grigoriev I.V."/>
            <person name="Debuchy R."/>
            <person name="Gladieux P."/>
            <person name="Hiltunen Thoren M."/>
            <person name="Johannesson H."/>
        </authorList>
    </citation>
    <scope>NUCLEOTIDE SEQUENCE</scope>
    <source>
        <strain evidence="9">CBS 118394</strain>
    </source>
</reference>
<evidence type="ECO:0000256" key="7">
    <source>
        <dbReference type="ARBA" id="ARBA00035112"/>
    </source>
</evidence>
<dbReference type="InterPro" id="IPR021765">
    <property type="entry name" value="UstYa-like"/>
</dbReference>
<dbReference type="Proteomes" id="UP001283341">
    <property type="component" value="Unassembled WGS sequence"/>
</dbReference>
<sequence length="300" mass="34111">MGSKPCESGVCLLEDDDLQNLQNHSICRYSEDSENASTSRPNMLTRNCFQTLRANLFSSITILLLLYNAVFLSVRLAVDEESPSCSPLLPTFENVIKVDETTLPTLKQELRYVEKPSWEIVVPYPWNLSPSEELDEAWNDLLLPTNIRVSGSELDSVNENRTTAVKVNGGGGDDYLGVLGVYHNLHCLNMIRRKLSWDYYESRTPSNRLELTEPPHLAHCIDLIRQALLCRPNTAIFVSDYVNDPVQYTSDDIRSSANVQCVNWDSLHGWAKKRALLPGKYKYRVGPWYKSPDAKNPNDW</sequence>
<evidence type="ECO:0000256" key="4">
    <source>
        <dbReference type="ARBA" id="ARBA00023026"/>
    </source>
</evidence>
<evidence type="ECO:0000313" key="10">
    <source>
        <dbReference type="Proteomes" id="UP001283341"/>
    </source>
</evidence>
<evidence type="ECO:0000256" key="8">
    <source>
        <dbReference type="SAM" id="Phobius"/>
    </source>
</evidence>
<keyword evidence="2 8" id="KW-0812">Transmembrane</keyword>